<comment type="caution">
    <text evidence="1">The sequence shown here is derived from an EMBL/GenBank/DDBJ whole genome shotgun (WGS) entry which is preliminary data.</text>
</comment>
<dbReference type="RefSeq" id="WP_261237059.1">
    <property type="nucleotide sequence ID" value="NZ_JAMXFA010000043.1"/>
</dbReference>
<accession>A0ABT2NDG7</accession>
<proteinExistence type="predicted"/>
<reference evidence="1 2" key="1">
    <citation type="journal article" date="2022" name="Front. Microbiol.">
        <title>High genomic differentiation and limited gene flow indicate recent cryptic speciation within the genus Laspinema (cyanobacteria).</title>
        <authorList>
            <person name="Stanojkovic A."/>
            <person name="Skoupy S."/>
            <person name="Skaloud P."/>
            <person name="Dvorak P."/>
        </authorList>
    </citation>
    <scope>NUCLEOTIDE SEQUENCE [LARGE SCALE GENOMIC DNA]</scope>
    <source>
        <strain evidence="1 2">D3b</strain>
    </source>
</reference>
<evidence type="ECO:0000313" key="2">
    <source>
        <dbReference type="Proteomes" id="UP001525961"/>
    </source>
</evidence>
<sequence length="90" mass="10519">MICSEWECQNLSQFETSLKPANGDRALDTESGCDRLPQAEPWGYTDKARARGLKRKPIFTNRIWYEIVQEGNLFSPNPLRQSWERRSDID</sequence>
<keyword evidence="2" id="KW-1185">Reference proteome</keyword>
<name>A0ABT2NDG7_9CYAN</name>
<organism evidence="1 2">
    <name type="scientific">Laspinema olomoucense D3b</name>
    <dbReference type="NCBI Taxonomy" id="2953688"/>
    <lineage>
        <taxon>Bacteria</taxon>
        <taxon>Bacillati</taxon>
        <taxon>Cyanobacteriota</taxon>
        <taxon>Cyanophyceae</taxon>
        <taxon>Oscillatoriophycideae</taxon>
        <taxon>Oscillatoriales</taxon>
        <taxon>Laspinemataceae</taxon>
        <taxon>Laspinema</taxon>
        <taxon>Laspinema olomoucense</taxon>
    </lineage>
</organism>
<dbReference type="Proteomes" id="UP001525961">
    <property type="component" value="Unassembled WGS sequence"/>
</dbReference>
<dbReference type="EMBL" id="JAMXFA010000043">
    <property type="protein sequence ID" value="MCT7980743.1"/>
    <property type="molecule type" value="Genomic_DNA"/>
</dbReference>
<evidence type="ECO:0000313" key="1">
    <source>
        <dbReference type="EMBL" id="MCT7980743.1"/>
    </source>
</evidence>
<protein>
    <submittedName>
        <fullName evidence="1">Uncharacterized protein</fullName>
    </submittedName>
</protein>
<gene>
    <name evidence="1" type="ORF">NG792_23740</name>
</gene>